<sequence length="109" mass="11776">MRELTVTVRQQDGATVLTPVGEIDYDARPALAAARARLPDPVGVVLLDMTEVSFMDSTGLHFLIDLRRRVAAGGGRLTLAGIQDQPIRLLRLTGLIDFLTAPPAPRRGC</sequence>
<dbReference type="PANTHER" id="PTHR33495">
    <property type="entry name" value="ANTI-SIGMA FACTOR ANTAGONIST TM_1081-RELATED-RELATED"/>
    <property type="match status" value="1"/>
</dbReference>
<organism evidence="4 5">
    <name type="scientific">Allostreptomyces psammosilenae</name>
    <dbReference type="NCBI Taxonomy" id="1892865"/>
    <lineage>
        <taxon>Bacteria</taxon>
        <taxon>Bacillati</taxon>
        <taxon>Actinomycetota</taxon>
        <taxon>Actinomycetes</taxon>
        <taxon>Kitasatosporales</taxon>
        <taxon>Streptomycetaceae</taxon>
        <taxon>Allostreptomyces</taxon>
    </lineage>
</organism>
<feature type="domain" description="STAS" evidence="3">
    <location>
        <begin position="4"/>
        <end position="109"/>
    </location>
</feature>
<proteinExistence type="inferred from homology"/>
<dbReference type="EMBL" id="JACBZD010000001">
    <property type="protein sequence ID" value="NYI04481.1"/>
    <property type="molecule type" value="Genomic_DNA"/>
</dbReference>
<dbReference type="NCBIfam" id="TIGR00377">
    <property type="entry name" value="ant_ant_sig"/>
    <property type="match status" value="1"/>
</dbReference>
<reference evidence="4 5" key="1">
    <citation type="submission" date="2020-07" db="EMBL/GenBank/DDBJ databases">
        <title>Sequencing the genomes of 1000 actinobacteria strains.</title>
        <authorList>
            <person name="Klenk H.-P."/>
        </authorList>
    </citation>
    <scope>NUCLEOTIDE SEQUENCE [LARGE SCALE GENOMIC DNA]</scope>
    <source>
        <strain evidence="4 5">DSM 42178</strain>
    </source>
</reference>
<evidence type="ECO:0000259" key="3">
    <source>
        <dbReference type="PROSITE" id="PS50801"/>
    </source>
</evidence>
<protein>
    <recommendedName>
        <fullName evidence="2">Anti-sigma factor antagonist</fullName>
    </recommendedName>
</protein>
<dbReference type="GO" id="GO:0043856">
    <property type="term" value="F:anti-sigma factor antagonist activity"/>
    <property type="evidence" value="ECO:0007669"/>
    <property type="project" value="InterPro"/>
</dbReference>
<dbReference type="SUPFAM" id="SSF52091">
    <property type="entry name" value="SpoIIaa-like"/>
    <property type="match status" value="1"/>
</dbReference>
<accession>A0A853A0Z4</accession>
<dbReference type="AlphaFoldDB" id="A0A853A0Z4"/>
<dbReference type="CDD" id="cd07043">
    <property type="entry name" value="STAS_anti-anti-sigma_factors"/>
    <property type="match status" value="1"/>
</dbReference>
<evidence type="ECO:0000313" key="5">
    <source>
        <dbReference type="Proteomes" id="UP000567795"/>
    </source>
</evidence>
<dbReference type="InterPro" id="IPR036513">
    <property type="entry name" value="STAS_dom_sf"/>
</dbReference>
<dbReference type="InterPro" id="IPR002645">
    <property type="entry name" value="STAS_dom"/>
</dbReference>
<dbReference type="PROSITE" id="PS50801">
    <property type="entry name" value="STAS"/>
    <property type="match status" value="1"/>
</dbReference>
<evidence type="ECO:0000313" key="4">
    <source>
        <dbReference type="EMBL" id="NYI04481.1"/>
    </source>
</evidence>
<dbReference type="InterPro" id="IPR003658">
    <property type="entry name" value="Anti-sigma_ant"/>
</dbReference>
<dbReference type="Proteomes" id="UP000567795">
    <property type="component" value="Unassembled WGS sequence"/>
</dbReference>
<evidence type="ECO:0000256" key="2">
    <source>
        <dbReference type="RuleBase" id="RU003749"/>
    </source>
</evidence>
<comment type="caution">
    <text evidence="4">The sequence shown here is derived from an EMBL/GenBank/DDBJ whole genome shotgun (WGS) entry which is preliminary data.</text>
</comment>
<comment type="similarity">
    <text evidence="1 2">Belongs to the anti-sigma-factor antagonist family.</text>
</comment>
<dbReference type="Pfam" id="PF01740">
    <property type="entry name" value="STAS"/>
    <property type="match status" value="1"/>
</dbReference>
<evidence type="ECO:0000256" key="1">
    <source>
        <dbReference type="ARBA" id="ARBA00009013"/>
    </source>
</evidence>
<dbReference type="PANTHER" id="PTHR33495:SF2">
    <property type="entry name" value="ANTI-SIGMA FACTOR ANTAGONIST TM_1081-RELATED"/>
    <property type="match status" value="1"/>
</dbReference>
<name>A0A853A0Z4_9ACTN</name>
<dbReference type="RefSeq" id="WP_179813365.1">
    <property type="nucleotide sequence ID" value="NZ_JACBZD010000001.1"/>
</dbReference>
<gene>
    <name evidence="4" type="ORF">FHU37_001424</name>
</gene>
<dbReference type="Gene3D" id="3.30.750.24">
    <property type="entry name" value="STAS domain"/>
    <property type="match status" value="1"/>
</dbReference>
<keyword evidence="5" id="KW-1185">Reference proteome</keyword>